<evidence type="ECO:0000313" key="3">
    <source>
        <dbReference type="Proteomes" id="UP000005143"/>
    </source>
</evidence>
<evidence type="ECO:0000313" key="2">
    <source>
        <dbReference type="EMBL" id="EHN08983.1"/>
    </source>
</evidence>
<accession>H0EBH1</accession>
<gene>
    <name evidence="2" type="ORF">PAI11_42000</name>
</gene>
<dbReference type="SUPFAM" id="SSF53448">
    <property type="entry name" value="Nucleotide-diphospho-sugar transferases"/>
    <property type="match status" value="1"/>
</dbReference>
<dbReference type="InterPro" id="IPR029044">
    <property type="entry name" value="Nucleotide-diphossugar_trans"/>
</dbReference>
<name>H0EBH1_9ACTN</name>
<keyword evidence="3" id="KW-1185">Reference proteome</keyword>
<comment type="caution">
    <text evidence="2">The sequence shown here is derived from an EMBL/GenBank/DDBJ whole genome shotgun (WGS) entry which is preliminary data.</text>
</comment>
<proteinExistence type="predicted"/>
<dbReference type="Pfam" id="PF00535">
    <property type="entry name" value="Glycos_transf_2"/>
    <property type="match status" value="1"/>
</dbReference>
<evidence type="ECO:0000259" key="1">
    <source>
        <dbReference type="Pfam" id="PF00535"/>
    </source>
</evidence>
<dbReference type="Gene3D" id="3.90.550.10">
    <property type="entry name" value="Spore Coat Polysaccharide Biosynthesis Protein SpsA, Chain A"/>
    <property type="match status" value="1"/>
</dbReference>
<dbReference type="EMBL" id="AGUD01000307">
    <property type="protein sequence ID" value="EHN08983.1"/>
    <property type="molecule type" value="Genomic_DNA"/>
</dbReference>
<dbReference type="AlphaFoldDB" id="H0EBH1"/>
<dbReference type="Proteomes" id="UP000005143">
    <property type="component" value="Unassembled WGS sequence"/>
</dbReference>
<organism evidence="2 3">
    <name type="scientific">Patulibacter medicamentivorans</name>
    <dbReference type="NCBI Taxonomy" id="1097667"/>
    <lineage>
        <taxon>Bacteria</taxon>
        <taxon>Bacillati</taxon>
        <taxon>Actinomycetota</taxon>
        <taxon>Thermoleophilia</taxon>
        <taxon>Solirubrobacterales</taxon>
        <taxon>Patulibacteraceae</taxon>
        <taxon>Patulibacter</taxon>
    </lineage>
</organism>
<feature type="domain" description="Glycosyltransferase 2-like" evidence="1">
    <location>
        <begin position="12"/>
        <end position="138"/>
    </location>
</feature>
<dbReference type="InterPro" id="IPR001173">
    <property type="entry name" value="Glyco_trans_2-like"/>
</dbReference>
<sequence>MPAGADTPLVSFCVVGTNGAEVLPACLDAIAREQRLLDRPTEVLVLDNASTDDSVAIARAHPVGATVIALRRREGKAANDSQLLDTARGRYALLLNEDSELRPGATKELLDALERDPQAACAGAALLRPDGREQPSAWRFPGFGTTLAQACLLHKPLVVQSGRRTGGDAGGTRKVDWCQSACLLVRVSASATIGHLDPEYFVYGDEVDLQRRLADNGWHTLHVPAARCVHHEGLSTGTGARRRIVELHRNQERYLVAHHGHAVALLCRPFAAWPYLLRALAAIVLPGHSPRRYWWHVRATLAPNRGEGIREAAEAFNAQLEPPAASGGAAA</sequence>
<dbReference type="PANTHER" id="PTHR43179:SF7">
    <property type="entry name" value="RHAMNOSYLTRANSFERASE WBBL"/>
    <property type="match status" value="1"/>
</dbReference>
<keyword evidence="2" id="KW-0808">Transferase</keyword>
<dbReference type="GO" id="GO:0016740">
    <property type="term" value="F:transferase activity"/>
    <property type="evidence" value="ECO:0007669"/>
    <property type="project" value="UniProtKB-KW"/>
</dbReference>
<dbReference type="PANTHER" id="PTHR43179">
    <property type="entry name" value="RHAMNOSYLTRANSFERASE WBBL"/>
    <property type="match status" value="1"/>
</dbReference>
<dbReference type="RefSeq" id="WP_007578947.1">
    <property type="nucleotide sequence ID" value="NZ_AGUD01000307.1"/>
</dbReference>
<reference evidence="2 3" key="1">
    <citation type="journal article" date="2013" name="Biodegradation">
        <title>Quantitative proteomic analysis of ibuprofen-degrading Patulibacter sp. strain I11.</title>
        <authorList>
            <person name="Almeida B."/>
            <person name="Kjeldal H."/>
            <person name="Lolas I."/>
            <person name="Knudsen A.D."/>
            <person name="Carvalho G."/>
            <person name="Nielsen K.L."/>
            <person name="Barreto Crespo M.T."/>
            <person name="Stensballe A."/>
            <person name="Nielsen J.L."/>
        </authorList>
    </citation>
    <scope>NUCLEOTIDE SEQUENCE [LARGE SCALE GENOMIC DNA]</scope>
    <source>
        <strain evidence="2 3">I11</strain>
    </source>
</reference>
<protein>
    <submittedName>
        <fullName evidence="2">Glycosyl transferase family 2</fullName>
    </submittedName>
</protein>